<feature type="transmembrane region" description="Helical" evidence="10">
    <location>
        <begin position="106"/>
        <end position="127"/>
    </location>
</feature>
<keyword evidence="2" id="KW-0813">Transport</keyword>
<dbReference type="AlphaFoldDB" id="A0A5B6UNH3"/>
<comment type="similarity">
    <text evidence="9">Belongs to the auxin efflux carrier (TC 2.A.69.2) family.</text>
</comment>
<feature type="transmembrane region" description="Helical" evidence="10">
    <location>
        <begin position="489"/>
        <end position="508"/>
    </location>
</feature>
<accession>A0A5B6UNH3</accession>
<keyword evidence="12" id="KW-1185">Reference proteome</keyword>
<keyword evidence="3 10" id="KW-0812">Transmembrane</keyword>
<proteinExistence type="inferred from homology"/>
<dbReference type="InterPro" id="IPR045033">
    <property type="entry name" value="PILS1/3/4/5/7"/>
</dbReference>
<dbReference type="PANTHER" id="PTHR31651:SF33">
    <property type="entry name" value="PROTEIN PIN-LIKES 1"/>
    <property type="match status" value="1"/>
</dbReference>
<evidence type="ECO:0000256" key="4">
    <source>
        <dbReference type="ARBA" id="ARBA00022824"/>
    </source>
</evidence>
<feature type="transmembrane region" description="Helical" evidence="10">
    <location>
        <begin position="276"/>
        <end position="298"/>
    </location>
</feature>
<keyword evidence="5 10" id="KW-1133">Transmembrane helix</keyword>
<dbReference type="PANTHER" id="PTHR31651">
    <property type="match status" value="1"/>
</dbReference>
<dbReference type="OrthoDB" id="191139at2759"/>
<keyword evidence="4" id="KW-0256">Endoplasmic reticulum</keyword>
<dbReference type="InterPro" id="IPR004776">
    <property type="entry name" value="Mem_transp_PIN-like"/>
</dbReference>
<evidence type="ECO:0000256" key="5">
    <source>
        <dbReference type="ARBA" id="ARBA00022989"/>
    </source>
</evidence>
<evidence type="ECO:0000256" key="1">
    <source>
        <dbReference type="ARBA" id="ARBA00004477"/>
    </source>
</evidence>
<keyword evidence="7" id="KW-0927">Auxin signaling pathway</keyword>
<feature type="transmembrane region" description="Helical" evidence="10">
    <location>
        <begin position="147"/>
        <end position="168"/>
    </location>
</feature>
<name>A0A5B6UNH3_9ROSI</name>
<dbReference type="GO" id="GO:0009734">
    <property type="term" value="P:auxin-activated signaling pathway"/>
    <property type="evidence" value="ECO:0007669"/>
    <property type="project" value="UniProtKB-KW"/>
</dbReference>
<comment type="function">
    <text evidence="8">Involved in cellular auxin homeostasis by regulating auxin metabolism. Regulates intracellular auxin accumulation at the endoplasmic reticulum and thus auxin availability for nuclear auxin signaling.</text>
</comment>
<evidence type="ECO:0000256" key="9">
    <source>
        <dbReference type="ARBA" id="ARBA00025752"/>
    </source>
</evidence>
<feature type="transmembrane region" description="Helical" evidence="10">
    <location>
        <begin position="349"/>
        <end position="369"/>
    </location>
</feature>
<evidence type="ECO:0000256" key="3">
    <source>
        <dbReference type="ARBA" id="ARBA00022692"/>
    </source>
</evidence>
<reference evidence="12" key="1">
    <citation type="journal article" date="2019" name="Plant Biotechnol. J.">
        <title>Genome sequencing of the Australian wild diploid species Gossypium australe highlights disease resistance and delayed gland morphogenesis.</title>
        <authorList>
            <person name="Cai Y."/>
            <person name="Cai X."/>
            <person name="Wang Q."/>
            <person name="Wang P."/>
            <person name="Zhang Y."/>
            <person name="Cai C."/>
            <person name="Xu Y."/>
            <person name="Wang K."/>
            <person name="Zhou Z."/>
            <person name="Wang C."/>
            <person name="Geng S."/>
            <person name="Li B."/>
            <person name="Dong Q."/>
            <person name="Hou Y."/>
            <person name="Wang H."/>
            <person name="Ai P."/>
            <person name="Liu Z."/>
            <person name="Yi F."/>
            <person name="Sun M."/>
            <person name="An G."/>
            <person name="Cheng J."/>
            <person name="Zhang Y."/>
            <person name="Shi Q."/>
            <person name="Xie Y."/>
            <person name="Shi X."/>
            <person name="Chang Y."/>
            <person name="Huang F."/>
            <person name="Chen Y."/>
            <person name="Hong S."/>
            <person name="Mi L."/>
            <person name="Sun Q."/>
            <person name="Zhang L."/>
            <person name="Zhou B."/>
            <person name="Peng R."/>
            <person name="Zhang X."/>
            <person name="Liu F."/>
        </authorList>
    </citation>
    <scope>NUCLEOTIDE SEQUENCE [LARGE SCALE GENOMIC DNA]</scope>
    <source>
        <strain evidence="12">cv. PA1801</strain>
    </source>
</reference>
<dbReference type="GO" id="GO:0080162">
    <property type="term" value="P:endoplasmic reticulum to cytosol auxin transport"/>
    <property type="evidence" value="ECO:0007669"/>
    <property type="project" value="InterPro"/>
</dbReference>
<dbReference type="Pfam" id="PF03547">
    <property type="entry name" value="Mem_trans"/>
    <property type="match status" value="1"/>
</dbReference>
<evidence type="ECO:0000256" key="2">
    <source>
        <dbReference type="ARBA" id="ARBA00022448"/>
    </source>
</evidence>
<dbReference type="GO" id="GO:0005789">
    <property type="term" value="C:endoplasmic reticulum membrane"/>
    <property type="evidence" value="ECO:0007669"/>
    <property type="project" value="UniProtKB-SubCell"/>
</dbReference>
<feature type="transmembrane region" description="Helical" evidence="10">
    <location>
        <begin position="73"/>
        <end position="94"/>
    </location>
</feature>
<gene>
    <name evidence="11" type="ORF">EPI10_004318</name>
</gene>
<protein>
    <submittedName>
        <fullName evidence="11">Protein PIN-LIKES 3-like isoform X1</fullName>
    </submittedName>
</protein>
<organism evidence="11 12">
    <name type="scientific">Gossypium australe</name>
    <dbReference type="NCBI Taxonomy" id="47621"/>
    <lineage>
        <taxon>Eukaryota</taxon>
        <taxon>Viridiplantae</taxon>
        <taxon>Streptophyta</taxon>
        <taxon>Embryophyta</taxon>
        <taxon>Tracheophyta</taxon>
        <taxon>Spermatophyta</taxon>
        <taxon>Magnoliopsida</taxon>
        <taxon>eudicotyledons</taxon>
        <taxon>Gunneridae</taxon>
        <taxon>Pentapetalae</taxon>
        <taxon>rosids</taxon>
        <taxon>malvids</taxon>
        <taxon>Malvales</taxon>
        <taxon>Malvaceae</taxon>
        <taxon>Malvoideae</taxon>
        <taxon>Gossypium</taxon>
    </lineage>
</organism>
<evidence type="ECO:0000313" key="11">
    <source>
        <dbReference type="EMBL" id="KAA3457672.1"/>
    </source>
</evidence>
<sequence length="520" mass="57746">MRILDLFVVASMPIMKVLMLTALGSFLALDRIDVMGESARKQLNNVVFFVFNPALVSSSLAKTVTFESIVLLWFMPFNILLTFIIGTAIGWLLVKITKAPQHLRGLILSCCAAGNVGHLPLIVVPAICREKGSPFGAPDICHTYGTAYASLSMAIGAIYLWSFVYNVVRVSSAKVNKEVNGDDSTRIMKPTGTGGMPSPTLPDQQNYSEPLLPSKNCSISVYTHELYDNNRELGTTVDTITRMHASNLKVMLFEGIGFRQDLAVFKDNFSKTQFEGYICTFNYCCGILLNALLVPVYFLFPDKESCDSLTSWRCCFLAQFIGFTIGLVPQIRNLIISGNAPFHVVQDSAFLLGDAAIPIVTLIVGGNLLRGKWFERTSWYLHVTGNWSNCCSVCFAPLVGHCHHKDCSPVWFGALRSIISVHSSATLRTSTSNEYRHNYPIIQSRRERMLCDNAVDIRVSLNFTYTLVDCVPVVSELIKLVVVLKVPNYFGVVSLLRIVIFTTYYGYLYSNSNAKLQSLS</sequence>
<evidence type="ECO:0000313" key="12">
    <source>
        <dbReference type="Proteomes" id="UP000325315"/>
    </source>
</evidence>
<evidence type="ECO:0000256" key="10">
    <source>
        <dbReference type="SAM" id="Phobius"/>
    </source>
</evidence>
<comment type="caution">
    <text evidence="11">The sequence shown here is derived from an EMBL/GenBank/DDBJ whole genome shotgun (WGS) entry which is preliminary data.</text>
</comment>
<keyword evidence="6 10" id="KW-0472">Membrane</keyword>
<dbReference type="Proteomes" id="UP000325315">
    <property type="component" value="Unassembled WGS sequence"/>
</dbReference>
<evidence type="ECO:0000256" key="7">
    <source>
        <dbReference type="ARBA" id="ARBA00023294"/>
    </source>
</evidence>
<dbReference type="EMBL" id="SMMG02000011">
    <property type="protein sequence ID" value="KAA3457672.1"/>
    <property type="molecule type" value="Genomic_DNA"/>
</dbReference>
<comment type="subcellular location">
    <subcellularLocation>
        <location evidence="1">Endoplasmic reticulum membrane</location>
        <topology evidence="1">Multi-pass membrane protein</topology>
    </subcellularLocation>
</comment>
<feature type="transmembrane region" description="Helical" evidence="10">
    <location>
        <begin position="6"/>
        <end position="30"/>
    </location>
</feature>
<evidence type="ECO:0000256" key="6">
    <source>
        <dbReference type="ARBA" id="ARBA00023136"/>
    </source>
</evidence>
<evidence type="ECO:0000256" key="8">
    <source>
        <dbReference type="ARBA" id="ARBA00025100"/>
    </source>
</evidence>